<dbReference type="InterPro" id="IPR013783">
    <property type="entry name" value="Ig-like_fold"/>
</dbReference>
<comment type="caution">
    <text evidence="2">The sequence shown here is derived from an EMBL/GenBank/DDBJ whole genome shotgun (WGS) entry which is preliminary data.</text>
</comment>
<dbReference type="SMART" id="SM00409">
    <property type="entry name" value="IG"/>
    <property type="match status" value="1"/>
</dbReference>
<keyword evidence="3" id="KW-1185">Reference proteome</keyword>
<dbReference type="Pfam" id="PF13927">
    <property type="entry name" value="Ig_3"/>
    <property type="match status" value="1"/>
</dbReference>
<sequence length="98" mass="10767">IRMTKSEYKVNYGATILLECVLIGNPNLKSVCWYKETPNETAKSIITNGSKYKGSTVNNPSLVILSVNENDNGTYFCTAKVDDRELRGDTVSVGVQGM</sequence>
<dbReference type="Gene3D" id="2.60.40.10">
    <property type="entry name" value="Immunoglobulins"/>
    <property type="match status" value="1"/>
</dbReference>
<reference evidence="2" key="1">
    <citation type="submission" date="2018-11" db="EMBL/GenBank/DDBJ databases">
        <authorList>
            <person name="Alioto T."/>
            <person name="Alioto T."/>
        </authorList>
    </citation>
    <scope>NUCLEOTIDE SEQUENCE</scope>
</reference>
<name>A0A8B6DVR0_MYTGA</name>
<dbReference type="InterPro" id="IPR003599">
    <property type="entry name" value="Ig_sub"/>
</dbReference>
<dbReference type="EMBL" id="UYJE01004192">
    <property type="protein sequence ID" value="VDI25860.1"/>
    <property type="molecule type" value="Genomic_DNA"/>
</dbReference>
<protein>
    <recommendedName>
        <fullName evidence="1">Ig-like domain-containing protein</fullName>
    </recommendedName>
</protein>
<feature type="non-terminal residue" evidence="2">
    <location>
        <position position="1"/>
    </location>
</feature>
<dbReference type="SUPFAM" id="SSF48726">
    <property type="entry name" value="Immunoglobulin"/>
    <property type="match status" value="1"/>
</dbReference>
<dbReference type="Proteomes" id="UP000596742">
    <property type="component" value="Unassembled WGS sequence"/>
</dbReference>
<dbReference type="PROSITE" id="PS50835">
    <property type="entry name" value="IG_LIKE"/>
    <property type="match status" value="1"/>
</dbReference>
<gene>
    <name evidence="2" type="ORF">MGAL_10B071761</name>
</gene>
<feature type="domain" description="Ig-like" evidence="1">
    <location>
        <begin position="1"/>
        <end position="87"/>
    </location>
</feature>
<evidence type="ECO:0000259" key="1">
    <source>
        <dbReference type="PROSITE" id="PS50835"/>
    </source>
</evidence>
<evidence type="ECO:0000313" key="2">
    <source>
        <dbReference type="EMBL" id="VDI25860.1"/>
    </source>
</evidence>
<accession>A0A8B6DVR0</accession>
<organism evidence="2 3">
    <name type="scientific">Mytilus galloprovincialis</name>
    <name type="common">Mediterranean mussel</name>
    <dbReference type="NCBI Taxonomy" id="29158"/>
    <lineage>
        <taxon>Eukaryota</taxon>
        <taxon>Metazoa</taxon>
        <taxon>Spiralia</taxon>
        <taxon>Lophotrochozoa</taxon>
        <taxon>Mollusca</taxon>
        <taxon>Bivalvia</taxon>
        <taxon>Autobranchia</taxon>
        <taxon>Pteriomorphia</taxon>
        <taxon>Mytilida</taxon>
        <taxon>Mytiloidea</taxon>
        <taxon>Mytilidae</taxon>
        <taxon>Mytilinae</taxon>
        <taxon>Mytilus</taxon>
    </lineage>
</organism>
<dbReference type="InterPro" id="IPR007110">
    <property type="entry name" value="Ig-like_dom"/>
</dbReference>
<proteinExistence type="predicted"/>
<dbReference type="AlphaFoldDB" id="A0A8B6DVR0"/>
<dbReference type="InterPro" id="IPR036179">
    <property type="entry name" value="Ig-like_dom_sf"/>
</dbReference>
<evidence type="ECO:0000313" key="3">
    <source>
        <dbReference type="Proteomes" id="UP000596742"/>
    </source>
</evidence>
<dbReference type="OrthoDB" id="6153675at2759"/>